<protein>
    <submittedName>
        <fullName evidence="1">Uncharacterized protein</fullName>
    </submittedName>
</protein>
<dbReference type="EMBL" id="GBRH01270349">
    <property type="protein sequence ID" value="JAD27546.1"/>
    <property type="molecule type" value="Transcribed_RNA"/>
</dbReference>
<evidence type="ECO:0000313" key="1">
    <source>
        <dbReference type="EMBL" id="JAD27546.1"/>
    </source>
</evidence>
<reference evidence="1" key="1">
    <citation type="submission" date="2014-09" db="EMBL/GenBank/DDBJ databases">
        <authorList>
            <person name="Magalhaes I.L.F."/>
            <person name="Oliveira U."/>
            <person name="Santos F.R."/>
            <person name="Vidigal T.H.D.A."/>
            <person name="Brescovit A.D."/>
            <person name="Santos A.J."/>
        </authorList>
    </citation>
    <scope>NUCLEOTIDE SEQUENCE</scope>
    <source>
        <tissue evidence="1">Shoot tissue taken approximately 20 cm above the soil surface</tissue>
    </source>
</reference>
<name>A0A0A8YLQ9_ARUDO</name>
<proteinExistence type="predicted"/>
<sequence length="53" mass="6139">MRCVLNVFQAPSSSHKHLAAWTPSTAPNCEKGRYHKSTKNLPHNTQHYFHNKH</sequence>
<reference evidence="1" key="2">
    <citation type="journal article" date="2015" name="Data Brief">
        <title>Shoot transcriptome of the giant reed, Arundo donax.</title>
        <authorList>
            <person name="Barrero R.A."/>
            <person name="Guerrero F.D."/>
            <person name="Moolhuijzen P."/>
            <person name="Goolsby J.A."/>
            <person name="Tidwell J."/>
            <person name="Bellgard S.E."/>
            <person name="Bellgard M.I."/>
        </authorList>
    </citation>
    <scope>NUCLEOTIDE SEQUENCE</scope>
    <source>
        <tissue evidence="1">Shoot tissue taken approximately 20 cm above the soil surface</tissue>
    </source>
</reference>
<dbReference type="AlphaFoldDB" id="A0A0A8YLQ9"/>
<organism evidence="1">
    <name type="scientific">Arundo donax</name>
    <name type="common">Giant reed</name>
    <name type="synonym">Donax arundinaceus</name>
    <dbReference type="NCBI Taxonomy" id="35708"/>
    <lineage>
        <taxon>Eukaryota</taxon>
        <taxon>Viridiplantae</taxon>
        <taxon>Streptophyta</taxon>
        <taxon>Embryophyta</taxon>
        <taxon>Tracheophyta</taxon>
        <taxon>Spermatophyta</taxon>
        <taxon>Magnoliopsida</taxon>
        <taxon>Liliopsida</taxon>
        <taxon>Poales</taxon>
        <taxon>Poaceae</taxon>
        <taxon>PACMAD clade</taxon>
        <taxon>Arundinoideae</taxon>
        <taxon>Arundineae</taxon>
        <taxon>Arundo</taxon>
    </lineage>
</organism>
<accession>A0A0A8YLQ9</accession>